<evidence type="ECO:0000256" key="1">
    <source>
        <dbReference type="SAM" id="MobiDB-lite"/>
    </source>
</evidence>
<evidence type="ECO:0000313" key="3">
    <source>
        <dbReference type="EMBL" id="BCU03028.1"/>
    </source>
</evidence>
<proteinExistence type="predicted"/>
<accession>A0A811BMK1</accession>
<evidence type="ECO:0000259" key="2">
    <source>
        <dbReference type="Pfam" id="PF19178"/>
    </source>
</evidence>
<feature type="domain" description="DUF5860" evidence="2">
    <location>
        <begin position="420"/>
        <end position="580"/>
    </location>
</feature>
<feature type="region of interest" description="Disordered" evidence="1">
    <location>
        <begin position="303"/>
        <end position="334"/>
    </location>
</feature>
<organism evidence="3 4">
    <name type="scientific">Pandoravirus japonicus</name>
    <dbReference type="NCBI Taxonomy" id="2823154"/>
    <lineage>
        <taxon>Viruses</taxon>
        <taxon>Pandoravirus</taxon>
    </lineage>
</organism>
<reference evidence="3" key="1">
    <citation type="submission" date="2021-04" db="EMBL/GenBank/DDBJ databases">
        <title>Draft Genome Sequence of Pandoravirus japonicus, Isolated from the Sabaishi River of Niigata, Japan.</title>
        <authorList>
            <person name="Hosokawa N."/>
            <person name="Takahashi H."/>
            <person name="Aoki K."/>
            <person name="Takemura M."/>
        </authorList>
    </citation>
    <scope>NUCLEOTIDE SEQUENCE</scope>
</reference>
<feature type="compositionally biased region" description="Basic and acidic residues" evidence="1">
    <location>
        <begin position="320"/>
        <end position="334"/>
    </location>
</feature>
<evidence type="ECO:0000313" key="4">
    <source>
        <dbReference type="Proteomes" id="UP001253637"/>
    </source>
</evidence>
<protein>
    <recommendedName>
        <fullName evidence="2">DUF5860 domain-containing protein</fullName>
    </recommendedName>
</protein>
<name>A0A811BMK1_9VIRU</name>
<dbReference type="EMBL" id="LC625835">
    <property type="protein sequence ID" value="BCU03028.1"/>
    <property type="molecule type" value="Genomic_DNA"/>
</dbReference>
<dbReference type="InterPro" id="IPR043848">
    <property type="entry name" value="DUF5860"/>
</dbReference>
<dbReference type="Pfam" id="PF19178">
    <property type="entry name" value="DUF5860"/>
    <property type="match status" value="1"/>
</dbReference>
<sequence>MTCPPTFAAPVPSEASEAEAPSLPADVFMRLYPWASAGDACLYAAIDRCLAKRAAVSMPGIAEDALRRQWTAEPLAGDNVEAIGIDGEPNGRTAHDDRRPYDVASDILLDYAAMFEEDEESCAEVWSGHRLLLSIDAKDHRAVRFVAEYIGPTARRAPREMRPAVPCSGVARTARQMALVARIDAGLAAVPHDWVMQRDNSMADAAWSPLDDGTVDLHVRHVVAEAHRHGARYSSAPGYVTLSIHDGVGLDRKLVFSFIVCRGDVDADETNGCPGSVEPGQAVRTQECPFVQPSIGRTFSIAVPSSPRRRPQGTPWHTVHKADGARRKPSDIDARKEVAAPVERRAMPCDDRAVFASHRVPPAKRGTIEDDDHDGDDTTGHSRDIDGATRVASERRTALVRIGAPHSPSMETTTATTTAQTVADIVALYPDLTVEQAARVFAASAQLDRLPYAWVAIEAFGRGRCMATSLRASAAAMLRLKTDHGEADWYGGRRVVLALGNARDTILYRVVGEGAPEAKTQTDDDLAALYPRLSPIEMMGVGAINRALHDVPRVWVGGAGRYPHRVSLGPGGPPVTASIEAVRRLYDHAEASHMVLALGRTPAGVLTLDYGAVAPRRGSSSFP</sequence>
<dbReference type="Proteomes" id="UP001253637">
    <property type="component" value="Segment"/>
</dbReference>
<feature type="region of interest" description="Disordered" evidence="1">
    <location>
        <begin position="361"/>
        <end position="384"/>
    </location>
</feature>